<evidence type="ECO:0000313" key="5">
    <source>
        <dbReference type="EnsemblPlants" id="OBART09G05740.1"/>
    </source>
</evidence>
<dbReference type="InterPro" id="IPR035595">
    <property type="entry name" value="UDP_glycos_trans_CS"/>
</dbReference>
<reference evidence="5" key="2">
    <citation type="submission" date="2015-03" db="UniProtKB">
        <authorList>
            <consortium name="EnsemblPlants"/>
        </authorList>
    </citation>
    <scope>IDENTIFICATION</scope>
</reference>
<dbReference type="Proteomes" id="UP000026960">
    <property type="component" value="Chromosome 9"/>
</dbReference>
<dbReference type="PANTHER" id="PTHR48047:SF1">
    <property type="entry name" value="GLYCOSYLTRANSFERASE"/>
    <property type="match status" value="1"/>
</dbReference>
<dbReference type="STRING" id="65489.A0A0D3H5C2"/>
<dbReference type="Gene3D" id="3.40.50.2000">
    <property type="entry name" value="Glycogen Phosphorylase B"/>
    <property type="match status" value="3"/>
</dbReference>
<accession>A0A0D3H5C2</accession>
<evidence type="ECO:0000313" key="6">
    <source>
        <dbReference type="Proteomes" id="UP000026960"/>
    </source>
</evidence>
<dbReference type="SUPFAM" id="SSF53756">
    <property type="entry name" value="UDP-Glycosyltransferase/glycogen phosphorylase"/>
    <property type="match status" value="1"/>
</dbReference>
<dbReference type="HOGENOM" id="CLU_001724_2_2_1"/>
<evidence type="ECO:0000256" key="4">
    <source>
        <dbReference type="RuleBase" id="RU362057"/>
    </source>
</evidence>
<dbReference type="FunFam" id="3.40.50.2000:FF:000107">
    <property type="entry name" value="Glycosyltransferase"/>
    <property type="match status" value="1"/>
</dbReference>
<reference evidence="5" key="1">
    <citation type="journal article" date="2009" name="Rice">
        <title>De Novo Next Generation Sequencing of Plant Genomes.</title>
        <authorList>
            <person name="Rounsley S."/>
            <person name="Marri P.R."/>
            <person name="Yu Y."/>
            <person name="He R."/>
            <person name="Sisneros N."/>
            <person name="Goicoechea J.L."/>
            <person name="Lee S.J."/>
            <person name="Angelova A."/>
            <person name="Kudrna D."/>
            <person name="Luo M."/>
            <person name="Affourtit J."/>
            <person name="Desany B."/>
            <person name="Knight J."/>
            <person name="Niazi F."/>
            <person name="Egholm M."/>
            <person name="Wing R.A."/>
        </authorList>
    </citation>
    <scope>NUCLEOTIDE SEQUENCE [LARGE SCALE GENOMIC DNA]</scope>
    <source>
        <strain evidence="5">cv. IRGC 105608</strain>
    </source>
</reference>
<evidence type="ECO:0000256" key="1">
    <source>
        <dbReference type="ARBA" id="ARBA00009995"/>
    </source>
</evidence>
<dbReference type="PROSITE" id="PS00375">
    <property type="entry name" value="UDPGT"/>
    <property type="match status" value="1"/>
</dbReference>
<dbReference type="EnsemblPlants" id="OBART09G05740.1">
    <property type="protein sequence ID" value="OBART09G05740.1"/>
    <property type="gene ID" value="OBART09G05740"/>
</dbReference>
<dbReference type="InterPro" id="IPR002213">
    <property type="entry name" value="UDP_glucos_trans"/>
</dbReference>
<organism evidence="5">
    <name type="scientific">Oryza barthii</name>
    <dbReference type="NCBI Taxonomy" id="65489"/>
    <lineage>
        <taxon>Eukaryota</taxon>
        <taxon>Viridiplantae</taxon>
        <taxon>Streptophyta</taxon>
        <taxon>Embryophyta</taxon>
        <taxon>Tracheophyta</taxon>
        <taxon>Spermatophyta</taxon>
        <taxon>Magnoliopsida</taxon>
        <taxon>Liliopsida</taxon>
        <taxon>Poales</taxon>
        <taxon>Poaceae</taxon>
        <taxon>BOP clade</taxon>
        <taxon>Oryzoideae</taxon>
        <taxon>Oryzeae</taxon>
        <taxon>Oryzinae</taxon>
        <taxon>Oryza</taxon>
    </lineage>
</organism>
<evidence type="ECO:0000256" key="2">
    <source>
        <dbReference type="ARBA" id="ARBA00022679"/>
    </source>
</evidence>
<dbReference type="PANTHER" id="PTHR48047">
    <property type="entry name" value="GLYCOSYLTRANSFERASE"/>
    <property type="match status" value="1"/>
</dbReference>
<dbReference type="eggNOG" id="KOG1192">
    <property type="taxonomic scope" value="Eukaryota"/>
</dbReference>
<dbReference type="CDD" id="cd03784">
    <property type="entry name" value="GT1_Gtf-like"/>
    <property type="match status" value="1"/>
</dbReference>
<dbReference type="GO" id="GO:0035251">
    <property type="term" value="F:UDP-glucosyltransferase activity"/>
    <property type="evidence" value="ECO:0007669"/>
    <property type="project" value="TreeGrafter"/>
</dbReference>
<name>A0A0D3H5C2_9ORYZ</name>
<evidence type="ECO:0000256" key="3">
    <source>
        <dbReference type="RuleBase" id="RU003718"/>
    </source>
</evidence>
<keyword evidence="2 3" id="KW-0808">Transferase</keyword>
<dbReference type="AlphaFoldDB" id="A0A0D3H5C2"/>
<dbReference type="Gramene" id="OBART09G05740.1">
    <property type="protein sequence ID" value="OBART09G05740.1"/>
    <property type="gene ID" value="OBART09G05740"/>
</dbReference>
<comment type="similarity">
    <text evidence="1 3">Belongs to the UDP-glycosyltransferase family.</text>
</comment>
<protein>
    <recommendedName>
        <fullName evidence="4">Glycosyltransferase</fullName>
        <ecNumber evidence="4">2.4.1.-</ecNumber>
    </recommendedName>
</protein>
<sequence length="424" mass="46194">MAPAHLTSGSHGRLPHVAIFPFMAKGHTIPLIQLANYLRHHRLATVTFFTTPGNAAFVRGGLSSGDDDDDVAAVVELDFPVGAPGIPPGVESADAFLYWVNESAAVLGVPKMSFFGISAFAQVMRELRNHHGLCAVMEPGDVDDDGYPATLAVPEFPHIRVTLEDLMATFGEPSAFWNEHVGPRAWPIGPLCLAQPASATADARPSWMEWLDEKAAAGRPVLYIALGTLAAIPEVQLKEVADGLERADVNFIWAVRPKNIDLGPGFEERIKDRGLVVREWVDQLEILQHESVRGFLSHSGWNSVLESVTAGVPLAVWPMIADQPFNARFLVDELNIAIRVSPIDRTMRGLVPSEEISKVVKELMDGEAGAEATKRVVELSALAKEAMDEGGLSWIAVKEMITELCAMKNAVHEKEEANYCKQDV</sequence>
<keyword evidence="6" id="KW-1185">Reference proteome</keyword>
<keyword evidence="3" id="KW-0328">Glycosyltransferase</keyword>
<proteinExistence type="inferred from homology"/>
<dbReference type="EC" id="2.4.1.-" evidence="4"/>
<dbReference type="Pfam" id="PF00201">
    <property type="entry name" value="UDPGT"/>
    <property type="match status" value="1"/>
</dbReference>
<dbReference type="PaxDb" id="65489-OBART09G05740.1"/>